<name>A0AAN7YJI5_9EURO</name>
<accession>A0AAN7YJI5</accession>
<evidence type="ECO:0000256" key="1">
    <source>
        <dbReference type="ARBA" id="ARBA00006641"/>
    </source>
</evidence>
<evidence type="ECO:0000256" key="3">
    <source>
        <dbReference type="ARBA" id="ARBA00022801"/>
    </source>
</evidence>
<dbReference type="SUPFAM" id="SSF53182">
    <property type="entry name" value="Pyrrolidone carboxyl peptidase (pyroglutamate aminopeptidase)"/>
    <property type="match status" value="1"/>
</dbReference>
<evidence type="ECO:0000256" key="5">
    <source>
        <dbReference type="SAM" id="MobiDB-lite"/>
    </source>
</evidence>
<reference evidence="6 7" key="1">
    <citation type="submission" date="2023-08" db="EMBL/GenBank/DDBJ databases">
        <title>Black Yeasts Isolated from many extreme environments.</title>
        <authorList>
            <person name="Coleine C."/>
            <person name="Stajich J.E."/>
            <person name="Selbmann L."/>
        </authorList>
    </citation>
    <scope>NUCLEOTIDE SEQUENCE [LARGE SCALE GENOMIC DNA]</scope>
    <source>
        <strain evidence="6 7">CCFEE 5910</strain>
    </source>
</reference>
<sequence length="477" mass="52249">MGDAGPSTPLPEEELAGIAASIQEYDHDSTRDVHVLVTGFGPFKSFSTNPSWLIASSLSSELDPLPPSDHVPEPTPPPQQLGLMQRNPLAALLGRRSQPEVQPVQQPLRPPNRKPYRIHVHAYPSAVRVAYDPTSVLIPSLISPRTNGGAFPPSPSQHPPHGINFDYILHIGLASGRDSYTLETRAHRDGYVISDVDDQTGYLAGEKIWKQTNIPTQLGVGWETGDVLRRWIADFDEQWRRLEEAAEDTADGQQAQSAPGQENNSKYADTKADHKNLEAIFGVHPRDPSTDTNTNTTPTITLPRKPVVKLSRDAGRFLCEFILMCSLVYRYREAQNYKQIRERNEQQQQNTAPTTKDTFSTQPKSTSTPTRHDRSHDEHAPTEKLGKVAFLHVPNGIEPQHVAIGRIVAETAIRAIVASWEDGYRNPAVYSAVSVGIGGEKENVGAGVGIGNGDGDSGFESRGTGDAEGESKQEVFG</sequence>
<comment type="caution">
    <text evidence="6">The sequence shown here is derived from an EMBL/GenBank/DDBJ whole genome shotgun (WGS) entry which is preliminary data.</text>
</comment>
<organism evidence="6 7">
    <name type="scientific">Lithohypha guttulata</name>
    <dbReference type="NCBI Taxonomy" id="1690604"/>
    <lineage>
        <taxon>Eukaryota</taxon>
        <taxon>Fungi</taxon>
        <taxon>Dikarya</taxon>
        <taxon>Ascomycota</taxon>
        <taxon>Pezizomycotina</taxon>
        <taxon>Eurotiomycetes</taxon>
        <taxon>Chaetothyriomycetidae</taxon>
        <taxon>Chaetothyriales</taxon>
        <taxon>Trichomeriaceae</taxon>
        <taxon>Lithohypha</taxon>
    </lineage>
</organism>
<evidence type="ECO:0000313" key="6">
    <source>
        <dbReference type="EMBL" id="KAK5088769.1"/>
    </source>
</evidence>
<feature type="compositionally biased region" description="Basic and acidic residues" evidence="5">
    <location>
        <begin position="370"/>
        <end position="382"/>
    </location>
</feature>
<keyword evidence="4" id="KW-0788">Thiol protease</keyword>
<dbReference type="GO" id="GO:0006508">
    <property type="term" value="P:proteolysis"/>
    <property type="evidence" value="ECO:0007669"/>
    <property type="project" value="UniProtKB-KW"/>
</dbReference>
<feature type="compositionally biased region" description="Gly residues" evidence="5">
    <location>
        <begin position="447"/>
        <end position="456"/>
    </location>
</feature>
<evidence type="ECO:0000256" key="4">
    <source>
        <dbReference type="ARBA" id="ARBA00022807"/>
    </source>
</evidence>
<protein>
    <submittedName>
        <fullName evidence="6">Uncharacterized protein</fullName>
    </submittedName>
</protein>
<dbReference type="InterPro" id="IPR036440">
    <property type="entry name" value="Peptidase_C15-like_sf"/>
</dbReference>
<evidence type="ECO:0000313" key="7">
    <source>
        <dbReference type="Proteomes" id="UP001309876"/>
    </source>
</evidence>
<gene>
    <name evidence="6" type="ORF">LTR05_002991</name>
</gene>
<feature type="region of interest" description="Disordered" evidence="5">
    <location>
        <begin position="244"/>
        <end position="268"/>
    </location>
</feature>
<feature type="compositionally biased region" description="Polar residues" evidence="5">
    <location>
        <begin position="251"/>
        <end position="267"/>
    </location>
</feature>
<dbReference type="InterPro" id="IPR016125">
    <property type="entry name" value="Peptidase_C15-like"/>
</dbReference>
<dbReference type="EMBL" id="JAVRRJ010000002">
    <property type="protein sequence ID" value="KAK5088769.1"/>
    <property type="molecule type" value="Genomic_DNA"/>
</dbReference>
<dbReference type="Proteomes" id="UP001309876">
    <property type="component" value="Unassembled WGS sequence"/>
</dbReference>
<dbReference type="Gene3D" id="3.40.630.20">
    <property type="entry name" value="Peptidase C15, pyroglutamyl peptidase I-like"/>
    <property type="match status" value="1"/>
</dbReference>
<feature type="compositionally biased region" description="Basic and acidic residues" evidence="5">
    <location>
        <begin position="463"/>
        <end position="477"/>
    </location>
</feature>
<feature type="region of interest" description="Disordered" evidence="5">
    <location>
        <begin position="342"/>
        <end position="382"/>
    </location>
</feature>
<dbReference type="GO" id="GO:0008234">
    <property type="term" value="F:cysteine-type peptidase activity"/>
    <property type="evidence" value="ECO:0007669"/>
    <property type="project" value="UniProtKB-KW"/>
</dbReference>
<dbReference type="PANTHER" id="PTHR23402">
    <property type="entry name" value="PROTEASE FAMILY C15 PYROGLUTAMYL-PEPTIDASE I-RELATED"/>
    <property type="match status" value="1"/>
</dbReference>
<evidence type="ECO:0000256" key="2">
    <source>
        <dbReference type="ARBA" id="ARBA00022670"/>
    </source>
</evidence>
<keyword evidence="3" id="KW-0378">Hydrolase</keyword>
<feature type="compositionally biased region" description="Polar residues" evidence="5">
    <location>
        <begin position="351"/>
        <end position="369"/>
    </location>
</feature>
<dbReference type="PANTHER" id="PTHR23402:SF1">
    <property type="entry name" value="PYROGLUTAMYL-PEPTIDASE I"/>
    <property type="match status" value="1"/>
</dbReference>
<keyword evidence="2" id="KW-0645">Protease</keyword>
<proteinExistence type="inferred from homology"/>
<feature type="region of interest" description="Disordered" evidence="5">
    <location>
        <begin position="447"/>
        <end position="477"/>
    </location>
</feature>
<keyword evidence="7" id="KW-1185">Reference proteome</keyword>
<comment type="similarity">
    <text evidence="1">Belongs to the peptidase C15 family.</text>
</comment>
<dbReference type="AlphaFoldDB" id="A0AAN7YJI5"/>